<dbReference type="Proteomes" id="UP000446866">
    <property type="component" value="Unassembled WGS sequence"/>
</dbReference>
<proteinExistence type="predicted"/>
<dbReference type="InterPro" id="IPR038600">
    <property type="entry name" value="Csn2_sf"/>
</dbReference>
<keyword evidence="2" id="KW-1185">Reference proteome</keyword>
<name>A0A845QFI1_9FIRM</name>
<dbReference type="InterPro" id="IPR010146">
    <property type="entry name" value="CRISPR-assoc_prot_Csn2-typ"/>
</dbReference>
<protein>
    <submittedName>
        <fullName evidence="1">Type II-A CRISPR-associated protein Csn2</fullName>
    </submittedName>
</protein>
<accession>A0A845QFI1</accession>
<reference evidence="1 2" key="1">
    <citation type="submission" date="2018-08" db="EMBL/GenBank/DDBJ databases">
        <title>Murine metabolic-syndrome-specific gut microbial biobank.</title>
        <authorList>
            <person name="Liu C."/>
        </authorList>
    </citation>
    <scope>NUCLEOTIDE SEQUENCE [LARGE SCALE GENOMIC DNA]</scope>
    <source>
        <strain evidence="1 2">28</strain>
    </source>
</reference>
<dbReference type="Pfam" id="PF09711">
    <property type="entry name" value="Cas_Csn2"/>
    <property type="match status" value="1"/>
</dbReference>
<evidence type="ECO:0000313" key="1">
    <source>
        <dbReference type="EMBL" id="NBH60359.1"/>
    </source>
</evidence>
<comment type="caution">
    <text evidence="1">The sequence shown here is derived from an EMBL/GenBank/DDBJ whole genome shotgun (WGS) entry which is preliminary data.</text>
</comment>
<dbReference type="NCBIfam" id="TIGR01866">
    <property type="entry name" value="cas_Csn2"/>
    <property type="match status" value="1"/>
</dbReference>
<sequence length="223" mass="25692">MRLTYYELNFTIELKRGGLFSIILESPAIFEHFLVSLHGQLGKECSAFALSEDEKELELIKCCDLVISPFDLTFAKKEISKKLFAELEAAAQEQELVSELSEIYGSLFGVLEKLRFAADYEIEYNSDFAVSDILKNCGVHLTDPAGLYVEKLIDYMIVMHKLLKKELFIIANCSGYLDEEDYEHIEKAVAHYDLCIVFVENRQLRLPKIKKEYIIDKDLCEIH</sequence>
<dbReference type="RefSeq" id="WP_160200650.1">
    <property type="nucleotide sequence ID" value="NZ_QXWK01000001.1"/>
</dbReference>
<dbReference type="Gene3D" id="3.40.50.11940">
    <property type="match status" value="2"/>
</dbReference>
<gene>
    <name evidence="1" type="primary">csn2</name>
    <name evidence="1" type="ORF">D0435_01545</name>
</gene>
<dbReference type="EMBL" id="QXWK01000001">
    <property type="protein sequence ID" value="NBH60359.1"/>
    <property type="molecule type" value="Genomic_DNA"/>
</dbReference>
<organism evidence="1 2">
    <name type="scientific">Anaerotruncus colihominis</name>
    <dbReference type="NCBI Taxonomy" id="169435"/>
    <lineage>
        <taxon>Bacteria</taxon>
        <taxon>Bacillati</taxon>
        <taxon>Bacillota</taxon>
        <taxon>Clostridia</taxon>
        <taxon>Eubacteriales</taxon>
        <taxon>Oscillospiraceae</taxon>
        <taxon>Anaerotruncus</taxon>
    </lineage>
</organism>
<evidence type="ECO:0000313" key="2">
    <source>
        <dbReference type="Proteomes" id="UP000446866"/>
    </source>
</evidence>
<dbReference type="AlphaFoldDB" id="A0A845QFI1"/>